<evidence type="ECO:0000313" key="1">
    <source>
        <dbReference type="EMBL" id="KAJ1945154.1"/>
    </source>
</evidence>
<dbReference type="EMBL" id="JANBPW010001298">
    <property type="protein sequence ID" value="KAJ1945154.1"/>
    <property type="molecule type" value="Genomic_DNA"/>
</dbReference>
<reference evidence="1" key="1">
    <citation type="submission" date="2022-07" db="EMBL/GenBank/DDBJ databases">
        <title>Phylogenomic reconstructions and comparative analyses of Kickxellomycotina fungi.</title>
        <authorList>
            <person name="Reynolds N.K."/>
            <person name="Stajich J.E."/>
            <person name="Barry K."/>
            <person name="Grigoriev I.V."/>
            <person name="Crous P."/>
            <person name="Smith M.E."/>
        </authorList>
    </citation>
    <scope>NUCLEOTIDE SEQUENCE</scope>
    <source>
        <strain evidence="1">NRRL 5244</strain>
    </source>
</reference>
<organism evidence="1 2">
    <name type="scientific">Linderina macrospora</name>
    <dbReference type="NCBI Taxonomy" id="4868"/>
    <lineage>
        <taxon>Eukaryota</taxon>
        <taxon>Fungi</taxon>
        <taxon>Fungi incertae sedis</taxon>
        <taxon>Zoopagomycota</taxon>
        <taxon>Kickxellomycotina</taxon>
        <taxon>Kickxellomycetes</taxon>
        <taxon>Kickxellales</taxon>
        <taxon>Kickxellaceae</taxon>
        <taxon>Linderina</taxon>
    </lineage>
</organism>
<comment type="caution">
    <text evidence="1">The sequence shown here is derived from an EMBL/GenBank/DDBJ whole genome shotgun (WGS) entry which is preliminary data.</text>
</comment>
<evidence type="ECO:0000313" key="2">
    <source>
        <dbReference type="Proteomes" id="UP001150603"/>
    </source>
</evidence>
<sequence length="310" mass="34472">MCIAFWVLNTTTTSDTEDTHDLVLAFNRDEYLERPTKGFHAWEAHPNIFAPKDLKPDDESHRGSWIGVNRQGRLALLTNFREPVPHHDGKISRGALVRDFLLNKPVTPGGQTVDIDKGIREYAEAIFNERQRYDGFNLVLMDLVPGRRQAVYVTNRGAVGHDGQPGTIANVGDGGVAGLSNSTIDNPWPKVVKGRQQFEDRLKAHGIEAGDEGLVNALMDMMSNTAPFTPDNQPTEITDLMRCVFVPKVNGLRWTGVDNATVLVSHDGYGTRTTDILLLRKNKLTIAERNHYPQDPDSSAIEVSHVELQV</sequence>
<gene>
    <name evidence="1" type="ORF">FBU59_002393</name>
</gene>
<proteinExistence type="predicted"/>
<dbReference type="Proteomes" id="UP001150603">
    <property type="component" value="Unassembled WGS sequence"/>
</dbReference>
<protein>
    <submittedName>
        <fullName evidence="1">Uncharacterized protein</fullName>
    </submittedName>
</protein>
<name>A0ACC1JBI6_9FUNG</name>
<accession>A0ACC1JBI6</accession>
<keyword evidence="2" id="KW-1185">Reference proteome</keyword>